<gene>
    <name evidence="1" type="ORF">T4B_53</name>
</gene>
<evidence type="ECO:0000313" key="1">
    <source>
        <dbReference type="EMBL" id="KRZ33756.1"/>
    </source>
</evidence>
<organism evidence="1 2">
    <name type="scientific">Trichinella pseudospiralis</name>
    <name type="common">Parasitic roundworm</name>
    <dbReference type="NCBI Taxonomy" id="6337"/>
    <lineage>
        <taxon>Eukaryota</taxon>
        <taxon>Metazoa</taxon>
        <taxon>Ecdysozoa</taxon>
        <taxon>Nematoda</taxon>
        <taxon>Enoplea</taxon>
        <taxon>Dorylaimia</taxon>
        <taxon>Trichinellida</taxon>
        <taxon>Trichinellidae</taxon>
        <taxon>Trichinella</taxon>
    </lineage>
</organism>
<comment type="caution">
    <text evidence="1">The sequence shown here is derived from an EMBL/GenBank/DDBJ whole genome shotgun (WGS) entry which is preliminary data.</text>
</comment>
<protein>
    <submittedName>
        <fullName evidence="1">Uncharacterized protein</fullName>
    </submittedName>
</protein>
<accession>A0A0V1JFI0</accession>
<feature type="non-terminal residue" evidence="1">
    <location>
        <position position="1"/>
    </location>
</feature>
<dbReference type="AlphaFoldDB" id="A0A0V1JFI0"/>
<reference evidence="1 2" key="1">
    <citation type="submission" date="2015-01" db="EMBL/GenBank/DDBJ databases">
        <title>Evolution of Trichinella species and genotypes.</title>
        <authorList>
            <person name="Korhonen P.K."/>
            <person name="Edoardo P."/>
            <person name="Giuseppe L.R."/>
            <person name="Gasser R.B."/>
        </authorList>
    </citation>
    <scope>NUCLEOTIDE SEQUENCE [LARGE SCALE GENOMIC DNA]</scope>
    <source>
        <strain evidence="1">ISS588</strain>
    </source>
</reference>
<keyword evidence="2" id="KW-1185">Reference proteome</keyword>
<proteinExistence type="predicted"/>
<dbReference type="EMBL" id="JYDS01000007">
    <property type="protein sequence ID" value="KRZ33756.1"/>
    <property type="molecule type" value="Genomic_DNA"/>
</dbReference>
<evidence type="ECO:0000313" key="2">
    <source>
        <dbReference type="Proteomes" id="UP000054805"/>
    </source>
</evidence>
<sequence length="108" mass="12811">LHIHAESVPIIHPVQMIRQQYTDVGTIPQHRCKPVSISANVHHFCYIYESVTHCQRVRISNLQAPMQSKIVLWRYCPRHTVKNCLLEIDVLVSPQPRSFRLQWQRQEF</sequence>
<dbReference type="Proteomes" id="UP000054805">
    <property type="component" value="Unassembled WGS sequence"/>
</dbReference>
<name>A0A0V1JFI0_TRIPS</name>